<dbReference type="PANTHER" id="PTHR45717">
    <property type="entry name" value="OS12G0527900 PROTEIN"/>
    <property type="match status" value="1"/>
</dbReference>
<dbReference type="HOGENOM" id="CLU_2444250_0_0_1"/>
<reference evidence="2 4" key="1">
    <citation type="journal article" date="2011" name="Nature">
        <title>The Medicago genome provides insight into the evolution of rhizobial symbioses.</title>
        <authorList>
            <person name="Young N.D."/>
            <person name="Debelle F."/>
            <person name="Oldroyd G.E."/>
            <person name="Geurts R."/>
            <person name="Cannon S.B."/>
            <person name="Udvardi M.K."/>
            <person name="Benedito V.A."/>
            <person name="Mayer K.F."/>
            <person name="Gouzy J."/>
            <person name="Schoof H."/>
            <person name="Van de Peer Y."/>
            <person name="Proost S."/>
            <person name="Cook D.R."/>
            <person name="Meyers B.C."/>
            <person name="Spannagl M."/>
            <person name="Cheung F."/>
            <person name="De Mita S."/>
            <person name="Krishnakumar V."/>
            <person name="Gundlach H."/>
            <person name="Zhou S."/>
            <person name="Mudge J."/>
            <person name="Bharti A.K."/>
            <person name="Murray J.D."/>
            <person name="Naoumkina M.A."/>
            <person name="Rosen B."/>
            <person name="Silverstein K.A."/>
            <person name="Tang H."/>
            <person name="Rombauts S."/>
            <person name="Zhao P.X."/>
            <person name="Zhou P."/>
            <person name="Barbe V."/>
            <person name="Bardou P."/>
            <person name="Bechner M."/>
            <person name="Bellec A."/>
            <person name="Berger A."/>
            <person name="Berges H."/>
            <person name="Bidwell S."/>
            <person name="Bisseling T."/>
            <person name="Choisne N."/>
            <person name="Couloux A."/>
            <person name="Denny R."/>
            <person name="Deshpande S."/>
            <person name="Dai X."/>
            <person name="Doyle J.J."/>
            <person name="Dudez A.M."/>
            <person name="Farmer A.D."/>
            <person name="Fouteau S."/>
            <person name="Franken C."/>
            <person name="Gibelin C."/>
            <person name="Gish J."/>
            <person name="Goldstein S."/>
            <person name="Gonzalez A.J."/>
            <person name="Green P.J."/>
            <person name="Hallab A."/>
            <person name="Hartog M."/>
            <person name="Hua A."/>
            <person name="Humphray S.J."/>
            <person name="Jeong D.H."/>
            <person name="Jing Y."/>
            <person name="Jocker A."/>
            <person name="Kenton S.M."/>
            <person name="Kim D.J."/>
            <person name="Klee K."/>
            <person name="Lai H."/>
            <person name="Lang C."/>
            <person name="Lin S."/>
            <person name="Macmil S.L."/>
            <person name="Magdelenat G."/>
            <person name="Matthews L."/>
            <person name="McCorrison J."/>
            <person name="Monaghan E.L."/>
            <person name="Mun J.H."/>
            <person name="Najar F.Z."/>
            <person name="Nicholson C."/>
            <person name="Noirot C."/>
            <person name="O'Bleness M."/>
            <person name="Paule C.R."/>
            <person name="Poulain J."/>
            <person name="Prion F."/>
            <person name="Qin B."/>
            <person name="Qu C."/>
            <person name="Retzel E.F."/>
            <person name="Riddle C."/>
            <person name="Sallet E."/>
            <person name="Samain S."/>
            <person name="Samson N."/>
            <person name="Sanders I."/>
            <person name="Saurat O."/>
            <person name="Scarpelli C."/>
            <person name="Schiex T."/>
            <person name="Segurens B."/>
            <person name="Severin A.J."/>
            <person name="Sherrier D.J."/>
            <person name="Shi R."/>
            <person name="Sims S."/>
            <person name="Singer S.R."/>
            <person name="Sinharoy S."/>
            <person name="Sterck L."/>
            <person name="Viollet A."/>
            <person name="Wang B.B."/>
            <person name="Wang K."/>
            <person name="Wang M."/>
            <person name="Wang X."/>
            <person name="Warfsmann J."/>
            <person name="Weissenbach J."/>
            <person name="White D.D."/>
            <person name="White J.D."/>
            <person name="Wiley G.B."/>
            <person name="Wincker P."/>
            <person name="Xing Y."/>
            <person name="Yang L."/>
            <person name="Yao Z."/>
            <person name="Ying F."/>
            <person name="Zhai J."/>
            <person name="Zhou L."/>
            <person name="Zuber A."/>
            <person name="Denarie J."/>
            <person name="Dixon R.A."/>
            <person name="May G.D."/>
            <person name="Schwartz D.C."/>
            <person name="Rogers J."/>
            <person name="Quetier F."/>
            <person name="Town C.D."/>
            <person name="Roe B.A."/>
        </authorList>
    </citation>
    <scope>NUCLEOTIDE SEQUENCE [LARGE SCALE GENOMIC DNA]</scope>
    <source>
        <strain evidence="2">A17</strain>
        <strain evidence="3 4">cv. Jemalong A17</strain>
    </source>
</reference>
<evidence type="ECO:0000313" key="3">
    <source>
        <dbReference type="EnsemblPlants" id="KEH19429"/>
    </source>
</evidence>
<evidence type="ECO:0000256" key="1">
    <source>
        <dbReference type="ARBA" id="ARBA00007626"/>
    </source>
</evidence>
<organism evidence="2 4">
    <name type="scientific">Medicago truncatula</name>
    <name type="common">Barrel medic</name>
    <name type="synonym">Medicago tribuloides</name>
    <dbReference type="NCBI Taxonomy" id="3880"/>
    <lineage>
        <taxon>Eukaryota</taxon>
        <taxon>Viridiplantae</taxon>
        <taxon>Streptophyta</taxon>
        <taxon>Embryophyta</taxon>
        <taxon>Tracheophyta</taxon>
        <taxon>Spermatophyta</taxon>
        <taxon>Magnoliopsida</taxon>
        <taxon>eudicotyledons</taxon>
        <taxon>Gunneridae</taxon>
        <taxon>Pentapetalae</taxon>
        <taxon>rosids</taxon>
        <taxon>fabids</taxon>
        <taxon>Fabales</taxon>
        <taxon>Fabaceae</taxon>
        <taxon>Papilionoideae</taxon>
        <taxon>50 kb inversion clade</taxon>
        <taxon>NPAAA clade</taxon>
        <taxon>Hologalegina</taxon>
        <taxon>IRL clade</taxon>
        <taxon>Trifolieae</taxon>
        <taxon>Medicago</taxon>
    </lineage>
</organism>
<evidence type="ECO:0000313" key="4">
    <source>
        <dbReference type="Proteomes" id="UP000002051"/>
    </source>
</evidence>
<reference evidence="2 4" key="2">
    <citation type="journal article" date="2014" name="BMC Genomics">
        <title>An improved genome release (version Mt4.0) for the model legume Medicago truncatula.</title>
        <authorList>
            <person name="Tang H."/>
            <person name="Krishnakumar V."/>
            <person name="Bidwell S."/>
            <person name="Rosen B."/>
            <person name="Chan A."/>
            <person name="Zhou S."/>
            <person name="Gentzbittel L."/>
            <person name="Childs K.L."/>
            <person name="Yandell M."/>
            <person name="Gundlach H."/>
            <person name="Mayer K.F."/>
            <person name="Schwartz D.C."/>
            <person name="Town C.D."/>
        </authorList>
    </citation>
    <scope>GENOME REANNOTATION</scope>
    <source>
        <strain evidence="2">A17</strain>
        <strain evidence="3 4">cv. Jemalong A17</strain>
    </source>
</reference>
<protein>
    <submittedName>
        <fullName evidence="2">PPR containing protein, putative</fullName>
    </submittedName>
</protein>
<accession>A0A072TPL9</accession>
<dbReference type="Proteomes" id="UP000002051">
    <property type="component" value="Chromosome 8"/>
</dbReference>
<proteinExistence type="inferred from homology"/>
<sequence>MATPFSTILQKSRNIAATFLLCKPYSSTVRNRRNLFARISPLGDPSISISPILENWVQEGNPLGYKQLQRIIKSLRSSKRFSQALQVSLS</sequence>
<dbReference type="EMBL" id="CM001224">
    <property type="protein sequence ID" value="KEH19429.1"/>
    <property type="molecule type" value="Genomic_DNA"/>
</dbReference>
<evidence type="ECO:0000313" key="2">
    <source>
        <dbReference type="EMBL" id="KEH19429.1"/>
    </source>
</evidence>
<dbReference type="EnsemblPlants" id="KEH19429">
    <property type="protein sequence ID" value="KEH19429"/>
    <property type="gene ID" value="MTR_8g059110"/>
</dbReference>
<name>A0A072TPL9_MEDTR</name>
<dbReference type="AlphaFoldDB" id="A0A072TPL9"/>
<keyword evidence="4" id="KW-1185">Reference proteome</keyword>
<dbReference type="STRING" id="3880.A0A072TPL9"/>
<reference evidence="3" key="3">
    <citation type="submission" date="2015-04" db="UniProtKB">
        <authorList>
            <consortium name="EnsemblPlants"/>
        </authorList>
    </citation>
    <scope>IDENTIFICATION</scope>
    <source>
        <strain evidence="3">cv. Jemalong A17</strain>
    </source>
</reference>
<gene>
    <name evidence="2" type="ordered locus">MTR_8g059110</name>
</gene>
<dbReference type="PANTHER" id="PTHR45717:SF20">
    <property type="entry name" value="OS07G0598500 PROTEIN"/>
    <property type="match status" value="1"/>
</dbReference>
<comment type="similarity">
    <text evidence="1">Belongs to the PPR family. P subfamily.</text>
</comment>